<gene>
    <name evidence="4" type="ORF">IV203_025695</name>
</gene>
<keyword evidence="3" id="KW-0732">Signal</keyword>
<organism evidence="4 5">
    <name type="scientific">Nitzschia inconspicua</name>
    <dbReference type="NCBI Taxonomy" id="303405"/>
    <lineage>
        <taxon>Eukaryota</taxon>
        <taxon>Sar</taxon>
        <taxon>Stramenopiles</taxon>
        <taxon>Ochrophyta</taxon>
        <taxon>Bacillariophyta</taxon>
        <taxon>Bacillariophyceae</taxon>
        <taxon>Bacillariophycidae</taxon>
        <taxon>Bacillariales</taxon>
        <taxon>Bacillariaceae</taxon>
        <taxon>Nitzschia</taxon>
    </lineage>
</organism>
<comment type="caution">
    <text evidence="4">The sequence shown here is derived from an EMBL/GenBank/DDBJ whole genome shotgun (WGS) entry which is preliminary data.</text>
</comment>
<protein>
    <submittedName>
        <fullName evidence="4">Uncharacterized protein</fullName>
    </submittedName>
</protein>
<evidence type="ECO:0000256" key="1">
    <source>
        <dbReference type="SAM" id="MobiDB-lite"/>
    </source>
</evidence>
<keyword evidence="2" id="KW-0812">Transmembrane</keyword>
<dbReference type="OrthoDB" id="48610at2759"/>
<keyword evidence="2" id="KW-0472">Membrane</keyword>
<dbReference type="EMBL" id="JAGRRH010000012">
    <property type="protein sequence ID" value="KAG7362029.1"/>
    <property type="molecule type" value="Genomic_DNA"/>
</dbReference>
<feature type="signal peptide" evidence="3">
    <location>
        <begin position="1"/>
        <end position="27"/>
    </location>
</feature>
<reference evidence="4" key="2">
    <citation type="submission" date="2021-04" db="EMBL/GenBank/DDBJ databases">
        <authorList>
            <person name="Podell S."/>
        </authorList>
    </citation>
    <scope>NUCLEOTIDE SEQUENCE</scope>
    <source>
        <strain evidence="4">Hildebrandi</strain>
    </source>
</reference>
<keyword evidence="2" id="KW-1133">Transmembrane helix</keyword>
<dbReference type="AlphaFoldDB" id="A0A9K3LGK5"/>
<feature type="region of interest" description="Disordered" evidence="1">
    <location>
        <begin position="247"/>
        <end position="278"/>
    </location>
</feature>
<reference evidence="4" key="1">
    <citation type="journal article" date="2021" name="Sci. Rep.">
        <title>Diploid genomic architecture of Nitzschia inconspicua, an elite biomass production diatom.</title>
        <authorList>
            <person name="Oliver A."/>
            <person name="Podell S."/>
            <person name="Pinowska A."/>
            <person name="Traller J.C."/>
            <person name="Smith S.R."/>
            <person name="McClure R."/>
            <person name="Beliaev A."/>
            <person name="Bohutskyi P."/>
            <person name="Hill E.A."/>
            <person name="Rabines A."/>
            <person name="Zheng H."/>
            <person name="Allen L.Z."/>
            <person name="Kuo A."/>
            <person name="Grigoriev I.V."/>
            <person name="Allen A.E."/>
            <person name="Hazlebeck D."/>
            <person name="Allen E.E."/>
        </authorList>
    </citation>
    <scope>NUCLEOTIDE SEQUENCE</scope>
    <source>
        <strain evidence="4">Hildebrandi</strain>
    </source>
</reference>
<evidence type="ECO:0000313" key="4">
    <source>
        <dbReference type="EMBL" id="KAG7362029.1"/>
    </source>
</evidence>
<name>A0A9K3LGK5_9STRA</name>
<feature type="compositionally biased region" description="Low complexity" evidence="1">
    <location>
        <begin position="400"/>
        <end position="410"/>
    </location>
</feature>
<proteinExistence type="predicted"/>
<feature type="chain" id="PRO_5039942319" evidence="3">
    <location>
        <begin position="28"/>
        <end position="435"/>
    </location>
</feature>
<feature type="transmembrane region" description="Helical" evidence="2">
    <location>
        <begin position="337"/>
        <end position="360"/>
    </location>
</feature>
<evidence type="ECO:0000256" key="2">
    <source>
        <dbReference type="SAM" id="Phobius"/>
    </source>
</evidence>
<feature type="region of interest" description="Disordered" evidence="1">
    <location>
        <begin position="368"/>
        <end position="435"/>
    </location>
</feature>
<accession>A0A9K3LGK5</accession>
<feature type="compositionally biased region" description="Basic residues" evidence="1">
    <location>
        <begin position="368"/>
        <end position="382"/>
    </location>
</feature>
<feature type="compositionally biased region" description="Low complexity" evidence="1">
    <location>
        <begin position="254"/>
        <end position="273"/>
    </location>
</feature>
<sequence length="435" mass="48373">MSAVILSTSQIFLTFLLATSCWQNASARQSRRFPAYQGTEVDVLNGVDSGDYDAVYVHYHGCVWSEFGDGYGCGDQGGGNGDAGGDNDSPWYLGRTQCYRANVAYSLYGIRSDDKKKKHPDNICKRRRYFINSFFTTNGVDDFGDVLGLANGADATSYCTVEENNDDGQNNENDESQQMEHGSTINANAHSYTTYCDTRGKFVTAMFDGASCSDKRDVLRTDALTALNNELDNVGCLLVYSKDKNDAEQDAGQEENNQQDQAAEGDGNNNENGNEGGRKLADRKLEERNDGLVGLLSYSNVCSLVEYSHRCPDPHGAKKRLDLNATKSNGFWKQFMWLDWLTIACFFLSIVFLAMAFCVYKDRRRRARRLASKHSSQRRGTSRGRSVSREHNGSNHTSNRDSSNSVSSTDQNDDTQPKKKGLFQGLFSKKNNGRS</sequence>
<dbReference type="Proteomes" id="UP000693970">
    <property type="component" value="Unassembled WGS sequence"/>
</dbReference>
<evidence type="ECO:0000313" key="5">
    <source>
        <dbReference type="Proteomes" id="UP000693970"/>
    </source>
</evidence>
<keyword evidence="5" id="KW-1185">Reference proteome</keyword>
<evidence type="ECO:0000256" key="3">
    <source>
        <dbReference type="SAM" id="SignalP"/>
    </source>
</evidence>
<feature type="region of interest" description="Disordered" evidence="1">
    <location>
        <begin position="160"/>
        <end position="181"/>
    </location>
</feature>